<dbReference type="EnsemblFungi" id="EJT80949">
    <property type="protein sequence ID" value="EJT80949"/>
    <property type="gene ID" value="GGTG_00939"/>
</dbReference>
<reference evidence="8" key="5">
    <citation type="submission" date="2018-04" db="UniProtKB">
        <authorList>
            <consortium name="EnsemblFungi"/>
        </authorList>
    </citation>
    <scope>IDENTIFICATION</scope>
    <source>
        <strain evidence="8">R3-111a-1</strain>
    </source>
</reference>
<dbReference type="FunCoup" id="J3NI56">
    <property type="interactions" value="77"/>
</dbReference>
<dbReference type="InterPro" id="IPR008253">
    <property type="entry name" value="Marvel"/>
</dbReference>
<evidence type="ECO:0000313" key="7">
    <source>
        <dbReference type="EMBL" id="EJT80949.1"/>
    </source>
</evidence>
<keyword evidence="2 5" id="KW-0812">Transmembrane</keyword>
<evidence type="ECO:0000256" key="5">
    <source>
        <dbReference type="SAM" id="Phobius"/>
    </source>
</evidence>
<reference evidence="7" key="2">
    <citation type="submission" date="2010-07" db="EMBL/GenBank/DDBJ databases">
        <authorList>
            <consortium name="The Broad Institute Genome Sequencing Platform"/>
            <consortium name="Broad Institute Genome Sequencing Center for Infectious Disease"/>
            <person name="Ma L.-J."/>
            <person name="Dead R."/>
            <person name="Young S."/>
            <person name="Zeng Q."/>
            <person name="Koehrsen M."/>
            <person name="Alvarado L."/>
            <person name="Berlin A."/>
            <person name="Chapman S.B."/>
            <person name="Chen Z."/>
            <person name="Freedman E."/>
            <person name="Gellesch M."/>
            <person name="Goldberg J."/>
            <person name="Griggs A."/>
            <person name="Gujja S."/>
            <person name="Heilman E.R."/>
            <person name="Heiman D."/>
            <person name="Hepburn T."/>
            <person name="Howarth C."/>
            <person name="Jen D."/>
            <person name="Larson L."/>
            <person name="Mehta T."/>
            <person name="Neiman D."/>
            <person name="Pearson M."/>
            <person name="Roberts A."/>
            <person name="Saif S."/>
            <person name="Shea T."/>
            <person name="Shenoy N."/>
            <person name="Sisk P."/>
            <person name="Stolte C."/>
            <person name="Sykes S."/>
            <person name="Walk T."/>
            <person name="White J."/>
            <person name="Yandava C."/>
            <person name="Haas B."/>
            <person name="Nusbaum C."/>
            <person name="Birren B."/>
        </authorList>
    </citation>
    <scope>NUCLEOTIDE SEQUENCE</scope>
    <source>
        <strain evidence="7">R3-111a-1</strain>
    </source>
</reference>
<evidence type="ECO:0000256" key="4">
    <source>
        <dbReference type="ARBA" id="ARBA00023136"/>
    </source>
</evidence>
<proteinExistence type="predicted"/>
<reference evidence="9" key="1">
    <citation type="submission" date="2010-07" db="EMBL/GenBank/DDBJ databases">
        <title>The genome sequence of Gaeumannomyces graminis var. tritici strain R3-111a-1.</title>
        <authorList>
            <consortium name="The Broad Institute Genome Sequencing Platform"/>
            <person name="Ma L.-J."/>
            <person name="Dead R."/>
            <person name="Young S."/>
            <person name="Zeng Q."/>
            <person name="Koehrsen M."/>
            <person name="Alvarado L."/>
            <person name="Berlin A."/>
            <person name="Chapman S.B."/>
            <person name="Chen Z."/>
            <person name="Freedman E."/>
            <person name="Gellesch M."/>
            <person name="Goldberg J."/>
            <person name="Griggs A."/>
            <person name="Gujja S."/>
            <person name="Heilman E.R."/>
            <person name="Heiman D."/>
            <person name="Hepburn T."/>
            <person name="Howarth C."/>
            <person name="Jen D."/>
            <person name="Larson L."/>
            <person name="Mehta T."/>
            <person name="Neiman D."/>
            <person name="Pearson M."/>
            <person name="Roberts A."/>
            <person name="Saif S."/>
            <person name="Shea T."/>
            <person name="Shenoy N."/>
            <person name="Sisk P."/>
            <person name="Stolte C."/>
            <person name="Sykes S."/>
            <person name="Walk T."/>
            <person name="White J."/>
            <person name="Yandava C."/>
            <person name="Haas B."/>
            <person name="Nusbaum C."/>
            <person name="Birren B."/>
        </authorList>
    </citation>
    <scope>NUCLEOTIDE SEQUENCE [LARGE SCALE GENOMIC DNA]</scope>
    <source>
        <strain evidence="9">R3-111a-1</strain>
    </source>
</reference>
<dbReference type="STRING" id="644352.J3NI56"/>
<evidence type="ECO:0000256" key="1">
    <source>
        <dbReference type="ARBA" id="ARBA00004141"/>
    </source>
</evidence>
<feature type="transmembrane region" description="Helical" evidence="5">
    <location>
        <begin position="74"/>
        <end position="99"/>
    </location>
</feature>
<feature type="domain" description="MARVEL" evidence="6">
    <location>
        <begin position="6"/>
        <end position="132"/>
    </location>
</feature>
<dbReference type="OrthoDB" id="2117453at2759"/>
<sequence length="162" mass="17696">MNFGIITILHIVAIVLSIIELGLTAYGVSLWASPWGNWSPDRLNFMLFNSIWSLLVLAYLGLTPLFMPRLFHRMVALGALAVTVIFWFAGSIALAVWLGPRYGCSATAACGAIQAAIAFGFFLWAIFTALLVMEVLEFSRSRSGVTADQHSPHTKTQPYTGA</sequence>
<dbReference type="Pfam" id="PF01284">
    <property type="entry name" value="MARVEL"/>
    <property type="match status" value="1"/>
</dbReference>
<evidence type="ECO:0000256" key="3">
    <source>
        <dbReference type="ARBA" id="ARBA00022989"/>
    </source>
</evidence>
<gene>
    <name evidence="8" type="primary">20341397</name>
    <name evidence="7" type="ORF">GGTG_00939</name>
</gene>
<dbReference type="Proteomes" id="UP000006039">
    <property type="component" value="Unassembled WGS sequence"/>
</dbReference>
<keyword evidence="3 5" id="KW-1133">Transmembrane helix</keyword>
<evidence type="ECO:0000313" key="9">
    <source>
        <dbReference type="Proteomes" id="UP000006039"/>
    </source>
</evidence>
<accession>J3NI56</accession>
<dbReference type="GeneID" id="20341397"/>
<dbReference type="AlphaFoldDB" id="J3NI56"/>
<dbReference type="PANTHER" id="PTHR37451:SF1">
    <property type="entry name" value="MARVEL DOMAIN-CONTAINING PROTEIN"/>
    <property type="match status" value="1"/>
</dbReference>
<dbReference type="HOGENOM" id="CLU_109915_3_1_1"/>
<reference evidence="8" key="4">
    <citation type="journal article" date="2015" name="G3 (Bethesda)">
        <title>Genome sequences of three phytopathogenic species of the Magnaporthaceae family of fungi.</title>
        <authorList>
            <person name="Okagaki L.H."/>
            <person name="Nunes C.C."/>
            <person name="Sailsbery J."/>
            <person name="Clay B."/>
            <person name="Brown D."/>
            <person name="John T."/>
            <person name="Oh Y."/>
            <person name="Young N."/>
            <person name="Fitzgerald M."/>
            <person name="Haas B.J."/>
            <person name="Zeng Q."/>
            <person name="Young S."/>
            <person name="Adiconis X."/>
            <person name="Fan L."/>
            <person name="Levin J.Z."/>
            <person name="Mitchell T.K."/>
            <person name="Okubara P.A."/>
            <person name="Farman M.L."/>
            <person name="Kohn L.M."/>
            <person name="Birren B."/>
            <person name="Ma L.-J."/>
            <person name="Dean R.A."/>
        </authorList>
    </citation>
    <scope>NUCLEOTIDE SEQUENCE</scope>
    <source>
        <strain evidence="8">R3-111a-1</strain>
    </source>
</reference>
<evidence type="ECO:0000313" key="8">
    <source>
        <dbReference type="EnsemblFungi" id="EJT80949"/>
    </source>
</evidence>
<feature type="transmembrane region" description="Helical" evidence="5">
    <location>
        <begin position="7"/>
        <end position="31"/>
    </location>
</feature>
<dbReference type="GO" id="GO:0016020">
    <property type="term" value="C:membrane"/>
    <property type="evidence" value="ECO:0007669"/>
    <property type="project" value="UniProtKB-SubCell"/>
</dbReference>
<keyword evidence="4 5" id="KW-0472">Membrane</keyword>
<evidence type="ECO:0000259" key="6">
    <source>
        <dbReference type="Pfam" id="PF01284"/>
    </source>
</evidence>
<dbReference type="EMBL" id="GL385395">
    <property type="protein sequence ID" value="EJT80949.1"/>
    <property type="molecule type" value="Genomic_DNA"/>
</dbReference>
<keyword evidence="9" id="KW-1185">Reference proteome</keyword>
<name>J3NI56_GAET3</name>
<organism evidence="7">
    <name type="scientific">Gaeumannomyces tritici (strain R3-111a-1)</name>
    <name type="common">Wheat and barley take-all root rot fungus</name>
    <name type="synonym">Gaeumannomyces graminis var. tritici</name>
    <dbReference type="NCBI Taxonomy" id="644352"/>
    <lineage>
        <taxon>Eukaryota</taxon>
        <taxon>Fungi</taxon>
        <taxon>Dikarya</taxon>
        <taxon>Ascomycota</taxon>
        <taxon>Pezizomycotina</taxon>
        <taxon>Sordariomycetes</taxon>
        <taxon>Sordariomycetidae</taxon>
        <taxon>Magnaporthales</taxon>
        <taxon>Magnaporthaceae</taxon>
        <taxon>Gaeumannomyces</taxon>
    </lineage>
</organism>
<dbReference type="PANTHER" id="PTHR37451">
    <property type="entry name" value="MARVEL DOMAIN"/>
    <property type="match status" value="1"/>
</dbReference>
<dbReference type="RefSeq" id="XP_009216958.1">
    <property type="nucleotide sequence ID" value="XM_009218694.1"/>
</dbReference>
<protein>
    <recommendedName>
        <fullName evidence="6">MARVEL domain-containing protein</fullName>
    </recommendedName>
</protein>
<comment type="subcellular location">
    <subcellularLocation>
        <location evidence="1">Membrane</location>
        <topology evidence="1">Multi-pass membrane protein</topology>
    </subcellularLocation>
</comment>
<dbReference type="eggNOG" id="ENOG502S522">
    <property type="taxonomic scope" value="Eukaryota"/>
</dbReference>
<dbReference type="VEuPathDB" id="FungiDB:GGTG_00939"/>
<evidence type="ECO:0000256" key="2">
    <source>
        <dbReference type="ARBA" id="ARBA00022692"/>
    </source>
</evidence>
<reference evidence="7" key="3">
    <citation type="submission" date="2010-09" db="EMBL/GenBank/DDBJ databases">
        <title>Annotation of Gaeumannomyces graminis var. tritici R3-111a-1.</title>
        <authorList>
            <consortium name="The Broad Institute Genome Sequencing Platform"/>
            <person name="Ma L.-J."/>
            <person name="Dead R."/>
            <person name="Young S.K."/>
            <person name="Zeng Q."/>
            <person name="Gargeya S."/>
            <person name="Fitzgerald M."/>
            <person name="Haas B."/>
            <person name="Abouelleil A."/>
            <person name="Alvarado L."/>
            <person name="Arachchi H.M."/>
            <person name="Berlin A."/>
            <person name="Brown A."/>
            <person name="Chapman S.B."/>
            <person name="Chen Z."/>
            <person name="Dunbar C."/>
            <person name="Freedman E."/>
            <person name="Gearin G."/>
            <person name="Gellesch M."/>
            <person name="Goldberg J."/>
            <person name="Griggs A."/>
            <person name="Gujja S."/>
            <person name="Heiman D."/>
            <person name="Howarth C."/>
            <person name="Larson L."/>
            <person name="Lui A."/>
            <person name="MacDonald P.J.P."/>
            <person name="Mehta T."/>
            <person name="Montmayeur A."/>
            <person name="Murphy C."/>
            <person name="Neiman D."/>
            <person name="Pearson M."/>
            <person name="Priest M."/>
            <person name="Roberts A."/>
            <person name="Saif S."/>
            <person name="Shea T."/>
            <person name="Shenoy N."/>
            <person name="Sisk P."/>
            <person name="Stolte C."/>
            <person name="Sykes S."/>
            <person name="Yandava C."/>
            <person name="Wortman J."/>
            <person name="Nusbaum C."/>
            <person name="Birren B."/>
        </authorList>
    </citation>
    <scope>NUCLEOTIDE SEQUENCE</scope>
    <source>
        <strain evidence="7">R3-111a-1</strain>
    </source>
</reference>
<feature type="transmembrane region" description="Helical" evidence="5">
    <location>
        <begin position="43"/>
        <end position="62"/>
    </location>
</feature>
<feature type="transmembrane region" description="Helical" evidence="5">
    <location>
        <begin position="111"/>
        <end position="133"/>
    </location>
</feature>